<evidence type="ECO:0000256" key="7">
    <source>
        <dbReference type="ARBA" id="ARBA00022967"/>
    </source>
</evidence>
<keyword evidence="8" id="KW-0472">Membrane</keyword>
<dbReference type="Pfam" id="PF00005">
    <property type="entry name" value="ABC_tran"/>
    <property type="match status" value="1"/>
</dbReference>
<evidence type="ECO:0000256" key="6">
    <source>
        <dbReference type="ARBA" id="ARBA00022840"/>
    </source>
</evidence>
<accession>D6GQC6</accession>
<dbReference type="OrthoDB" id="9784332at2"/>
<dbReference type="NCBIfam" id="TIGR04520">
    <property type="entry name" value="ECF_ATPase_1"/>
    <property type="match status" value="1"/>
</dbReference>
<dbReference type="PATRIC" id="fig|546269.5.peg.1400"/>
<gene>
    <name evidence="10" type="ordered locus">HMPREF0389_00901</name>
</gene>
<evidence type="ECO:0000256" key="3">
    <source>
        <dbReference type="ARBA" id="ARBA00022448"/>
    </source>
</evidence>
<dbReference type="PROSITE" id="PS50893">
    <property type="entry name" value="ABC_TRANSPORTER_2"/>
    <property type="match status" value="1"/>
</dbReference>
<dbReference type="InterPro" id="IPR003593">
    <property type="entry name" value="AAA+_ATPase"/>
</dbReference>
<dbReference type="SUPFAM" id="SSF52540">
    <property type="entry name" value="P-loop containing nucleoside triphosphate hydrolases"/>
    <property type="match status" value="1"/>
</dbReference>
<dbReference type="InterPro" id="IPR050095">
    <property type="entry name" value="ECF_ABC_transporter_ATP-bd"/>
</dbReference>
<keyword evidence="11" id="KW-1185">Reference proteome</keyword>
<dbReference type="Gene3D" id="3.40.50.300">
    <property type="entry name" value="P-loop containing nucleotide triphosphate hydrolases"/>
    <property type="match status" value="1"/>
</dbReference>
<dbReference type="InterPro" id="IPR015856">
    <property type="entry name" value="ABC_transpr_CbiO/EcfA_su"/>
</dbReference>
<evidence type="ECO:0000256" key="4">
    <source>
        <dbReference type="ARBA" id="ARBA00022475"/>
    </source>
</evidence>
<dbReference type="GO" id="GO:0005524">
    <property type="term" value="F:ATP binding"/>
    <property type="evidence" value="ECO:0007669"/>
    <property type="project" value="UniProtKB-KW"/>
</dbReference>
<keyword evidence="3" id="KW-0813">Transport</keyword>
<keyword evidence="5" id="KW-0547">Nucleotide-binding</keyword>
<dbReference type="GO" id="GO:0042626">
    <property type="term" value="F:ATPase-coupled transmembrane transporter activity"/>
    <property type="evidence" value="ECO:0007669"/>
    <property type="project" value="TreeGrafter"/>
</dbReference>
<dbReference type="RefSeq" id="WP_014262894.1">
    <property type="nucleotide sequence ID" value="NC_016630.1"/>
</dbReference>
<dbReference type="GO" id="GO:0016887">
    <property type="term" value="F:ATP hydrolysis activity"/>
    <property type="evidence" value="ECO:0007669"/>
    <property type="project" value="InterPro"/>
</dbReference>
<name>D6GQC6_FILAD</name>
<protein>
    <submittedName>
        <fullName evidence="10">ABC transporter, ATP-binding protein</fullName>
    </submittedName>
</protein>
<dbReference type="HOGENOM" id="CLU_000604_1_22_9"/>
<organism evidence="10 11">
    <name type="scientific">Filifactor alocis (strain ATCC 35896 / CCUG 47790 / D40 B5)</name>
    <name type="common">Fusobacterium alocis</name>
    <dbReference type="NCBI Taxonomy" id="546269"/>
    <lineage>
        <taxon>Bacteria</taxon>
        <taxon>Bacillati</taxon>
        <taxon>Bacillota</taxon>
        <taxon>Clostridia</taxon>
        <taxon>Peptostreptococcales</taxon>
        <taxon>Filifactoraceae</taxon>
        <taxon>Filifactor</taxon>
    </lineage>
</organism>
<dbReference type="InterPro" id="IPR017871">
    <property type="entry name" value="ABC_transporter-like_CS"/>
</dbReference>
<dbReference type="NCBIfam" id="NF010167">
    <property type="entry name" value="PRK13648.1"/>
    <property type="match status" value="1"/>
</dbReference>
<proteinExistence type="inferred from homology"/>
<comment type="similarity">
    <text evidence="2">Belongs to the ABC transporter superfamily.</text>
</comment>
<dbReference type="InterPro" id="IPR027417">
    <property type="entry name" value="P-loop_NTPase"/>
</dbReference>
<keyword evidence="7" id="KW-1278">Translocase</keyword>
<keyword evidence="4" id="KW-1003">Cell membrane</keyword>
<sequence>MIQKIEKRSLLEAKLERNYDTNPIIQVRDLVFEYRSLENEVNRAVDEVSLEIHPGEFVVIIGHNGSGKSTMSKHMNAILLPSEGDVVVLGYNTKEENRLWDIRQNAGMVFQNPDNQIVASIVEEDMAFGPENLGIEKTEIRRRVDDALEQVGMTEFRRRAPHNLSGGQKQRVAIGGIIAMKPKCIILDEPTAMLDPNGRKEVMETIHHLNKEEDITIIHITHFMEEAIHADRVYVMDHGKIVMQGTPREIFPRVEELKALGLDVPHMTELAYLLNKEGMNIPTDTLSIEEMVGALCQLK</sequence>
<dbReference type="CDD" id="cd03225">
    <property type="entry name" value="ABC_cobalt_CbiO_domain1"/>
    <property type="match status" value="1"/>
</dbReference>
<comment type="subcellular location">
    <subcellularLocation>
        <location evidence="1">Cell membrane</location>
        <topology evidence="1">Peripheral membrane protein</topology>
    </subcellularLocation>
</comment>
<evidence type="ECO:0000256" key="5">
    <source>
        <dbReference type="ARBA" id="ARBA00022741"/>
    </source>
</evidence>
<dbReference type="PANTHER" id="PTHR43553">
    <property type="entry name" value="HEAVY METAL TRANSPORTER"/>
    <property type="match status" value="1"/>
</dbReference>
<dbReference type="eggNOG" id="COG1122">
    <property type="taxonomic scope" value="Bacteria"/>
</dbReference>
<evidence type="ECO:0000256" key="2">
    <source>
        <dbReference type="ARBA" id="ARBA00005417"/>
    </source>
</evidence>
<dbReference type="InterPro" id="IPR003439">
    <property type="entry name" value="ABC_transporter-like_ATP-bd"/>
</dbReference>
<dbReference type="KEGG" id="faa:HMPREF0389_00901"/>
<keyword evidence="6 10" id="KW-0067">ATP-binding</keyword>
<evidence type="ECO:0000256" key="1">
    <source>
        <dbReference type="ARBA" id="ARBA00004202"/>
    </source>
</evidence>
<dbReference type="PANTHER" id="PTHR43553:SF24">
    <property type="entry name" value="ENERGY-COUPLING FACTOR TRANSPORTER ATP-BINDING PROTEIN ECFA1"/>
    <property type="match status" value="1"/>
</dbReference>
<dbReference type="EMBL" id="CP002390">
    <property type="protein sequence ID" value="EFE28979.2"/>
    <property type="molecule type" value="Genomic_DNA"/>
</dbReference>
<dbReference type="PROSITE" id="PS00211">
    <property type="entry name" value="ABC_TRANSPORTER_1"/>
    <property type="match status" value="1"/>
</dbReference>
<dbReference type="STRING" id="546269.HMPREF0389_00901"/>
<dbReference type="GO" id="GO:0043190">
    <property type="term" value="C:ATP-binding cassette (ABC) transporter complex"/>
    <property type="evidence" value="ECO:0007669"/>
    <property type="project" value="TreeGrafter"/>
</dbReference>
<reference evidence="11" key="1">
    <citation type="submission" date="2010-12" db="EMBL/GenBank/DDBJ databases">
        <title>The genome sequence of Filifactor alocis strain ATCC 35896.</title>
        <authorList>
            <consortium name="The Broad Institute Genome Sequencing Platform"/>
            <person name="Ward D."/>
            <person name="Earl A."/>
            <person name="Feldgarden M."/>
            <person name="Young S.K."/>
            <person name="Gargeya S."/>
            <person name="Zeng Q."/>
            <person name="Alvarado L."/>
            <person name="Berlin A."/>
            <person name="Bochicchio J."/>
            <person name="Chapman S.B."/>
            <person name="Chen Z."/>
            <person name="Freedman E."/>
            <person name="Gellesch M."/>
            <person name="Goldberg J."/>
            <person name="Griggs A."/>
            <person name="Gujja S."/>
            <person name="Heilman E."/>
            <person name="Heiman D."/>
            <person name="Howarth C."/>
            <person name="Mehta T."/>
            <person name="Neiman D."/>
            <person name="Pearson M."/>
            <person name="Roberts A."/>
            <person name="Saif S."/>
            <person name="Shea T."/>
            <person name="Shenoy N."/>
            <person name="Sisk P."/>
            <person name="Stolte C."/>
            <person name="Sykes S."/>
            <person name="White J."/>
            <person name="Yandava C."/>
            <person name="Izard J."/>
            <person name="Blanton J.M."/>
            <person name="Baranova O.V."/>
            <person name="Tanner A.C."/>
            <person name="Dewhirst F.E."/>
            <person name="Haas B."/>
            <person name="Nusbaum C."/>
            <person name="Birren B."/>
        </authorList>
    </citation>
    <scope>NUCLEOTIDE SEQUENCE [LARGE SCALE GENOMIC DNA]</scope>
    <source>
        <strain evidence="11">ATCC 35896 / D40 B5</strain>
    </source>
</reference>
<evidence type="ECO:0000259" key="9">
    <source>
        <dbReference type="PROSITE" id="PS50893"/>
    </source>
</evidence>
<evidence type="ECO:0000313" key="11">
    <source>
        <dbReference type="Proteomes" id="UP000007468"/>
    </source>
</evidence>
<dbReference type="FunFam" id="3.40.50.300:FF:000224">
    <property type="entry name" value="Energy-coupling factor transporter ATP-binding protein EcfA"/>
    <property type="match status" value="1"/>
</dbReference>
<dbReference type="InterPro" id="IPR030947">
    <property type="entry name" value="EcfA_1"/>
</dbReference>
<dbReference type="Proteomes" id="UP000007468">
    <property type="component" value="Chromosome"/>
</dbReference>
<evidence type="ECO:0000313" key="10">
    <source>
        <dbReference type="EMBL" id="EFE28979.2"/>
    </source>
</evidence>
<dbReference type="AlphaFoldDB" id="D6GQC6"/>
<dbReference type="SMART" id="SM00382">
    <property type="entry name" value="AAA"/>
    <property type="match status" value="1"/>
</dbReference>
<feature type="domain" description="ABC transporter" evidence="9">
    <location>
        <begin position="25"/>
        <end position="263"/>
    </location>
</feature>
<evidence type="ECO:0000256" key="8">
    <source>
        <dbReference type="ARBA" id="ARBA00023136"/>
    </source>
</evidence>